<feature type="transmembrane region" description="Helical" evidence="1">
    <location>
        <begin position="354"/>
        <end position="380"/>
    </location>
</feature>
<feature type="transmembrane region" description="Helical" evidence="1">
    <location>
        <begin position="552"/>
        <end position="572"/>
    </location>
</feature>
<evidence type="ECO:0000256" key="1">
    <source>
        <dbReference type="SAM" id="Phobius"/>
    </source>
</evidence>
<feature type="transmembrane region" description="Helical" evidence="1">
    <location>
        <begin position="584"/>
        <end position="606"/>
    </location>
</feature>
<dbReference type="Gene3D" id="1.20.1250.20">
    <property type="entry name" value="MFS general substrate transporter like domains"/>
    <property type="match status" value="3"/>
</dbReference>
<organism evidence="2 3">
    <name type="scientific">Tegillarca granosa</name>
    <name type="common">Malaysian cockle</name>
    <name type="synonym">Anadara granosa</name>
    <dbReference type="NCBI Taxonomy" id="220873"/>
    <lineage>
        <taxon>Eukaryota</taxon>
        <taxon>Metazoa</taxon>
        <taxon>Spiralia</taxon>
        <taxon>Lophotrochozoa</taxon>
        <taxon>Mollusca</taxon>
        <taxon>Bivalvia</taxon>
        <taxon>Autobranchia</taxon>
        <taxon>Pteriomorphia</taxon>
        <taxon>Arcoida</taxon>
        <taxon>Arcoidea</taxon>
        <taxon>Arcidae</taxon>
        <taxon>Tegillarca</taxon>
    </lineage>
</organism>
<feature type="transmembrane region" description="Helical" evidence="1">
    <location>
        <begin position="214"/>
        <end position="231"/>
    </location>
</feature>
<feature type="transmembrane region" description="Helical" evidence="1">
    <location>
        <begin position="186"/>
        <end position="208"/>
    </location>
</feature>
<feature type="transmembrane region" description="Helical" evidence="1">
    <location>
        <begin position="6"/>
        <end position="27"/>
    </location>
</feature>
<feature type="transmembrane region" description="Helical" evidence="1">
    <location>
        <begin position="432"/>
        <end position="453"/>
    </location>
</feature>
<feature type="transmembrane region" description="Helical" evidence="1">
    <location>
        <begin position="276"/>
        <end position="300"/>
    </location>
</feature>
<keyword evidence="3" id="KW-1185">Reference proteome</keyword>
<evidence type="ECO:0000313" key="3">
    <source>
        <dbReference type="Proteomes" id="UP001217089"/>
    </source>
</evidence>
<evidence type="ECO:0000313" key="2">
    <source>
        <dbReference type="EMBL" id="KAJ8321420.1"/>
    </source>
</evidence>
<dbReference type="Proteomes" id="UP001217089">
    <property type="component" value="Unassembled WGS sequence"/>
</dbReference>
<gene>
    <name evidence="2" type="ORF">KUTeg_001028</name>
</gene>
<dbReference type="PANTHER" id="PTHR11360">
    <property type="entry name" value="MONOCARBOXYLATE TRANSPORTER"/>
    <property type="match status" value="1"/>
</dbReference>
<feature type="non-terminal residue" evidence="2">
    <location>
        <position position="718"/>
    </location>
</feature>
<feature type="transmembrane region" description="Helical" evidence="1">
    <location>
        <begin position="34"/>
        <end position="55"/>
    </location>
</feature>
<proteinExistence type="predicted"/>
<dbReference type="InterPro" id="IPR036259">
    <property type="entry name" value="MFS_trans_sf"/>
</dbReference>
<keyword evidence="1" id="KW-0812">Transmembrane</keyword>
<keyword evidence="1" id="KW-0472">Membrane</keyword>
<accession>A0ABQ9G0D6</accession>
<feature type="transmembrane region" description="Helical" evidence="1">
    <location>
        <begin position="465"/>
        <end position="483"/>
    </location>
</feature>
<dbReference type="InterPro" id="IPR011701">
    <property type="entry name" value="MFS"/>
</dbReference>
<dbReference type="PANTHER" id="PTHR11360:SF260">
    <property type="entry name" value="MFS DOMAIN-CONTAINING PROTEIN"/>
    <property type="match status" value="1"/>
</dbReference>
<feature type="transmembrane region" description="Helical" evidence="1">
    <location>
        <begin position="517"/>
        <end position="540"/>
    </location>
</feature>
<sequence length="718" mass="76923">MIICMPYSIIGIGSGLIYTASVVVVGFNFEKQRNLASGVATSGAALGIFVLAPVYTTLETAYGYEGLFILSAGFVFHCCVFGALCRPSELESKKKHNDTNDKGKSIFNISLYIKLLRKQSFVCICISVLCWSIGVSMVNLHLPYYVITLNTTPIQAAWIISAAGIGGFSSRFLSGLASNNDDIDDLLIYSGSFCVLGICTILFPLYAVTYIGQLFYGFALGVYSGSCYAVMNSINVSNFGINNMATSYGVEMFFCGSGMLLGPPLAGLIVDNGGTYQLLFTIGGCAIILGGVFGMLTVCFNDNVANDKLVTKKTTLHIVPDSEICHNLSLFPDDKPNLYRCIEMVKGTVPDKGWAWMIIVASFLSHIIFGTFLKCIGVFHTSLLLQFGQNVSLTSLAGGLFSSLLTLTGIGSGLTYTASVVVIGLNFEKKRNLAAGIAVSGTGIGTMVFAPVLKLIQTTYGYEGLFILSSGLALQSCIAGALCRPSQIENKRKHDLHKQNLVRCSFLSSNIKLLRNIPFLCMCVSVLCWSTGVYMAYLHLPYYVTTLNTTPIQVAWIISAAGVGGFSSRVLSGLASNNDDIDDMLIYSGSFGVLGICTIFFPLYAVTFTGQIFYGVALGIYSGSCYAVMNSINISIVGINSLDSAFGIEMVFCGLGALLGPPLAGLIVDNGGTYQLSFVIGGLTIIFGTERTSTFKSNSKEIILDIEPTPQQKEDSIQ</sequence>
<name>A0ABQ9G0D6_TEGGR</name>
<feature type="transmembrane region" description="Helical" evidence="1">
    <location>
        <begin position="674"/>
        <end position="690"/>
    </location>
</feature>
<evidence type="ECO:0008006" key="4">
    <source>
        <dbReference type="Google" id="ProtNLM"/>
    </source>
</evidence>
<protein>
    <recommendedName>
        <fullName evidence="4">Monocarboxylate transporter 12</fullName>
    </recommendedName>
</protein>
<feature type="transmembrane region" description="Helical" evidence="1">
    <location>
        <begin position="154"/>
        <end position="174"/>
    </location>
</feature>
<keyword evidence="1" id="KW-1133">Transmembrane helix</keyword>
<dbReference type="SUPFAM" id="SSF103473">
    <property type="entry name" value="MFS general substrate transporter"/>
    <property type="match status" value="2"/>
</dbReference>
<dbReference type="InterPro" id="IPR050327">
    <property type="entry name" value="Proton-linked_MCT"/>
</dbReference>
<feature type="transmembrane region" description="Helical" evidence="1">
    <location>
        <begin position="612"/>
        <end position="634"/>
    </location>
</feature>
<feature type="transmembrane region" description="Helical" evidence="1">
    <location>
        <begin position="646"/>
        <end position="668"/>
    </location>
</feature>
<dbReference type="Pfam" id="PF07690">
    <property type="entry name" value="MFS_1"/>
    <property type="match status" value="2"/>
</dbReference>
<dbReference type="EMBL" id="JARBDR010000086">
    <property type="protein sequence ID" value="KAJ8321420.1"/>
    <property type="molecule type" value="Genomic_DNA"/>
</dbReference>
<feature type="transmembrane region" description="Helical" evidence="1">
    <location>
        <begin position="400"/>
        <end position="425"/>
    </location>
</feature>
<feature type="transmembrane region" description="Helical" evidence="1">
    <location>
        <begin position="121"/>
        <end position="142"/>
    </location>
</feature>
<feature type="transmembrane region" description="Helical" evidence="1">
    <location>
        <begin position="252"/>
        <end position="270"/>
    </location>
</feature>
<feature type="transmembrane region" description="Helical" evidence="1">
    <location>
        <begin position="67"/>
        <end position="85"/>
    </location>
</feature>
<reference evidence="2 3" key="1">
    <citation type="submission" date="2022-12" db="EMBL/GenBank/DDBJ databases">
        <title>Chromosome-level genome of Tegillarca granosa.</title>
        <authorList>
            <person name="Kim J."/>
        </authorList>
    </citation>
    <scope>NUCLEOTIDE SEQUENCE [LARGE SCALE GENOMIC DNA]</scope>
    <source>
        <strain evidence="2">Teg-2019</strain>
        <tissue evidence="2">Adductor muscle</tissue>
    </source>
</reference>
<comment type="caution">
    <text evidence="2">The sequence shown here is derived from an EMBL/GenBank/DDBJ whole genome shotgun (WGS) entry which is preliminary data.</text>
</comment>